<reference evidence="5 6" key="1">
    <citation type="submission" date="2020-08" db="EMBL/GenBank/DDBJ databases">
        <title>Genomic Encyclopedia of Archaeal and Bacterial Type Strains, Phase II (KMG-II): from individual species to whole genera.</title>
        <authorList>
            <person name="Goeker M."/>
        </authorList>
    </citation>
    <scope>NUCLEOTIDE SEQUENCE [LARGE SCALE GENOMIC DNA]</scope>
    <source>
        <strain evidence="5 6">DSM 23288</strain>
    </source>
</reference>
<dbReference type="PANTHER" id="PTHR46796:SF15">
    <property type="entry name" value="BLL1074 PROTEIN"/>
    <property type="match status" value="1"/>
</dbReference>
<evidence type="ECO:0000313" key="6">
    <source>
        <dbReference type="Proteomes" id="UP000585272"/>
    </source>
</evidence>
<dbReference type="AlphaFoldDB" id="A0A840IHF4"/>
<feature type="domain" description="HTH araC/xylS-type" evidence="4">
    <location>
        <begin position="160"/>
        <end position="252"/>
    </location>
</feature>
<keyword evidence="2 5" id="KW-0238">DNA-binding</keyword>
<accession>A0A840IHF4</accession>
<protein>
    <submittedName>
        <fullName evidence="5">AraC-like DNA-binding protein</fullName>
    </submittedName>
</protein>
<dbReference type="SMART" id="SM00342">
    <property type="entry name" value="HTH_ARAC"/>
    <property type="match status" value="1"/>
</dbReference>
<keyword evidence="1" id="KW-0805">Transcription regulation</keyword>
<dbReference type="GO" id="GO:0043565">
    <property type="term" value="F:sequence-specific DNA binding"/>
    <property type="evidence" value="ECO:0007669"/>
    <property type="project" value="InterPro"/>
</dbReference>
<evidence type="ECO:0000256" key="2">
    <source>
        <dbReference type="ARBA" id="ARBA00023125"/>
    </source>
</evidence>
<gene>
    <name evidence="5" type="ORF">BDZ31_004098</name>
</gene>
<dbReference type="RefSeq" id="WP_221243211.1">
    <property type="nucleotide sequence ID" value="NZ_JACHNU010000007.1"/>
</dbReference>
<name>A0A840IHF4_9ACTN</name>
<organism evidence="5 6">
    <name type="scientific">Conexibacter arvalis</name>
    <dbReference type="NCBI Taxonomy" id="912552"/>
    <lineage>
        <taxon>Bacteria</taxon>
        <taxon>Bacillati</taxon>
        <taxon>Actinomycetota</taxon>
        <taxon>Thermoleophilia</taxon>
        <taxon>Solirubrobacterales</taxon>
        <taxon>Conexibacteraceae</taxon>
        <taxon>Conexibacter</taxon>
    </lineage>
</organism>
<comment type="caution">
    <text evidence="5">The sequence shown here is derived from an EMBL/GenBank/DDBJ whole genome shotgun (WGS) entry which is preliminary data.</text>
</comment>
<dbReference type="InterPro" id="IPR050204">
    <property type="entry name" value="AraC_XylS_family_regulators"/>
</dbReference>
<sequence length="253" mass="26516">MPVSTYRELPPRPQLAGLLACTWSQHVSRPHRQRIVPDGCVDLIWLADRELVVAGPATGPARSDLPAGSTTVGVRWRPGTGAPALGLPLDALLDVTVPLSELWGRDAADALAERVAGAPPGARAELLQDVVAVRAAAGGPVDRLVTAACRAAAWDALAGRTLGVRALADGLGVSERQLLRRFRTAVGYGPRTLARVLRFQRFLAGIWEPSGATAEGVELGRLAADAGYADQSHLVRDCRRLAGATPSQLLAGG</sequence>
<dbReference type="Gene3D" id="1.10.10.60">
    <property type="entry name" value="Homeodomain-like"/>
    <property type="match status" value="1"/>
</dbReference>
<evidence type="ECO:0000259" key="4">
    <source>
        <dbReference type="PROSITE" id="PS01124"/>
    </source>
</evidence>
<dbReference type="Pfam" id="PF20240">
    <property type="entry name" value="DUF6597"/>
    <property type="match status" value="1"/>
</dbReference>
<dbReference type="Proteomes" id="UP000585272">
    <property type="component" value="Unassembled WGS sequence"/>
</dbReference>
<dbReference type="InterPro" id="IPR018060">
    <property type="entry name" value="HTH_AraC"/>
</dbReference>
<keyword evidence="3" id="KW-0804">Transcription</keyword>
<evidence type="ECO:0000313" key="5">
    <source>
        <dbReference type="EMBL" id="MBB4664487.1"/>
    </source>
</evidence>
<dbReference type="PROSITE" id="PS01124">
    <property type="entry name" value="HTH_ARAC_FAMILY_2"/>
    <property type="match status" value="1"/>
</dbReference>
<evidence type="ECO:0000256" key="1">
    <source>
        <dbReference type="ARBA" id="ARBA00023015"/>
    </source>
</evidence>
<dbReference type="GO" id="GO:0003700">
    <property type="term" value="F:DNA-binding transcription factor activity"/>
    <property type="evidence" value="ECO:0007669"/>
    <property type="project" value="InterPro"/>
</dbReference>
<dbReference type="EMBL" id="JACHNU010000007">
    <property type="protein sequence ID" value="MBB4664487.1"/>
    <property type="molecule type" value="Genomic_DNA"/>
</dbReference>
<dbReference type="InterPro" id="IPR046532">
    <property type="entry name" value="DUF6597"/>
</dbReference>
<dbReference type="PANTHER" id="PTHR46796">
    <property type="entry name" value="HTH-TYPE TRANSCRIPTIONAL ACTIVATOR RHAS-RELATED"/>
    <property type="match status" value="1"/>
</dbReference>
<dbReference type="Pfam" id="PF12833">
    <property type="entry name" value="HTH_18"/>
    <property type="match status" value="1"/>
</dbReference>
<keyword evidence="6" id="KW-1185">Reference proteome</keyword>
<proteinExistence type="predicted"/>
<evidence type="ECO:0000256" key="3">
    <source>
        <dbReference type="ARBA" id="ARBA00023163"/>
    </source>
</evidence>